<proteinExistence type="predicted"/>
<feature type="transmembrane region" description="Helical" evidence="1">
    <location>
        <begin position="246"/>
        <end position="268"/>
    </location>
</feature>
<evidence type="ECO:0000313" key="2">
    <source>
        <dbReference type="EMBL" id="CAB4561278.1"/>
    </source>
</evidence>
<dbReference type="PANTHER" id="PTHR43685:SF3">
    <property type="entry name" value="SLR2126 PROTEIN"/>
    <property type="match status" value="1"/>
</dbReference>
<keyword evidence="1" id="KW-0812">Transmembrane</keyword>
<dbReference type="AlphaFoldDB" id="A0A6J6DIY0"/>
<feature type="transmembrane region" description="Helical" evidence="1">
    <location>
        <begin position="560"/>
        <end position="579"/>
    </location>
</feature>
<feature type="transmembrane region" description="Helical" evidence="1">
    <location>
        <begin position="645"/>
        <end position="662"/>
    </location>
</feature>
<dbReference type="InterPro" id="IPR029044">
    <property type="entry name" value="Nucleotide-diphossugar_trans"/>
</dbReference>
<feature type="transmembrane region" description="Helical" evidence="1">
    <location>
        <begin position="430"/>
        <end position="453"/>
    </location>
</feature>
<feature type="transmembrane region" description="Helical" evidence="1">
    <location>
        <begin position="397"/>
        <end position="423"/>
    </location>
</feature>
<feature type="transmembrane region" description="Helical" evidence="1">
    <location>
        <begin position="492"/>
        <end position="512"/>
    </location>
</feature>
<dbReference type="EMBL" id="CAEZTH010000039">
    <property type="protein sequence ID" value="CAB4561278.1"/>
    <property type="molecule type" value="Genomic_DNA"/>
</dbReference>
<feature type="transmembrane region" description="Helical" evidence="1">
    <location>
        <begin position="524"/>
        <end position="548"/>
    </location>
</feature>
<accession>A0A6J6DIY0</accession>
<feature type="transmembrane region" description="Helical" evidence="1">
    <location>
        <begin position="356"/>
        <end position="377"/>
    </location>
</feature>
<protein>
    <submittedName>
        <fullName evidence="2">Unannotated protein</fullName>
    </submittedName>
</protein>
<reference evidence="2" key="1">
    <citation type="submission" date="2020-05" db="EMBL/GenBank/DDBJ databases">
        <authorList>
            <person name="Chiriac C."/>
            <person name="Salcher M."/>
            <person name="Ghai R."/>
            <person name="Kavagutti S V."/>
        </authorList>
    </citation>
    <scope>NUCLEOTIDE SEQUENCE</scope>
</reference>
<sequence length="917" mass="97781">MTANVCAIVLAHDQPQFLQRVLADLKNQSVAPTRVLIVDTSKQLAASSQGYEVLKLDSKTGFSAAIEKAVAHTNPEGFLWILHDDSAPDSKALENLLREVELSPSLAIAGPKQVDWDNPRIIRQLGLTLTRGGKLFSRVRGEFDQGQHDNAEDVMAVGTAGALINLDVYRALGGFDAKAPVYAADVDFSIRARLQGSRVAVAPNAKISHKMLSMQGARPLRWLGINPATAIRQAELHLALSYANPALFVLGWLFLFPVAVANSLVLGLRSKAHAVGPELGAAFLVFTNLGSVLSSRSKIAQTTTAKIGTLSALRATGQEVRNDNKKAKDEEVSTRLLATHAMGETELLQVTPNSGFISSGAIWWALGLLALNLPWVPTNVAVSGSGVLPLSSNWLEIFGQAGATSHSIGLGFVGAADPWVWALTLLSSPLFFLPTLSVTSFMFLATPIAFAGAFKLSELVASNNLVRIVSSLSFALWPALTVAVSQAKFSQLLAIALLPWLLYSLARVARIGHKDSTRFPRTHVGIAAILLAMIAASSPVLGAVLLVLVAITAVVRPSKIVPLLSTTLLAIAWFLPLIIERIASGNWLSLLLDPGLSVPDGLEANWKLAFFGFGFDALSWGLLITVPTLIFALLALLAPKLRNTLPLWGIALLALATSWLVVGIDFDLGNGSSLGIDATSLLGLFGLALTLLVAHVADTSFVLRVSALASVTLLGLLPAAFQLVTVTPQVTYSDGQIVPSIIQADVSSGSYWRTLQLESTSEGGLVAQVFTGAGVKLNHISSGYKISSNTNPEVNPEYQELGQLVANLASANGAEIYPTLEKFGIGYILVKPVDRNLQLALDSTRELESIGLTDYGQLWKVENIPAGLQATPLDFGLLKLGQLAVLALFAWFAIPTRTKKKRKTKDSDIFIDSEEAS</sequence>
<feature type="transmembrane region" description="Helical" evidence="1">
    <location>
        <begin position="875"/>
        <end position="894"/>
    </location>
</feature>
<dbReference type="PANTHER" id="PTHR43685">
    <property type="entry name" value="GLYCOSYLTRANSFERASE"/>
    <property type="match status" value="1"/>
</dbReference>
<evidence type="ECO:0000256" key="1">
    <source>
        <dbReference type="SAM" id="Phobius"/>
    </source>
</evidence>
<dbReference type="SUPFAM" id="SSF53448">
    <property type="entry name" value="Nucleotide-diphospho-sugar transferases"/>
    <property type="match status" value="1"/>
</dbReference>
<dbReference type="Gene3D" id="3.90.550.10">
    <property type="entry name" value="Spore Coat Polysaccharide Biosynthesis Protein SpsA, Chain A"/>
    <property type="match status" value="1"/>
</dbReference>
<dbReference type="InterPro" id="IPR050834">
    <property type="entry name" value="Glycosyltransf_2"/>
</dbReference>
<gene>
    <name evidence="2" type="ORF">UFOPK1639_00462</name>
</gene>
<dbReference type="Pfam" id="PF13641">
    <property type="entry name" value="Glyco_tranf_2_3"/>
    <property type="match status" value="1"/>
</dbReference>
<keyword evidence="1" id="KW-1133">Transmembrane helix</keyword>
<organism evidence="2">
    <name type="scientific">freshwater metagenome</name>
    <dbReference type="NCBI Taxonomy" id="449393"/>
    <lineage>
        <taxon>unclassified sequences</taxon>
        <taxon>metagenomes</taxon>
        <taxon>ecological metagenomes</taxon>
    </lineage>
</organism>
<feature type="transmembrane region" description="Helical" evidence="1">
    <location>
        <begin position="617"/>
        <end position="638"/>
    </location>
</feature>
<feature type="transmembrane region" description="Helical" evidence="1">
    <location>
        <begin position="674"/>
        <end position="694"/>
    </location>
</feature>
<feature type="transmembrane region" description="Helical" evidence="1">
    <location>
        <begin position="465"/>
        <end position="485"/>
    </location>
</feature>
<keyword evidence="1" id="KW-0472">Membrane</keyword>
<name>A0A6J6DIY0_9ZZZZ</name>
<feature type="transmembrane region" description="Helical" evidence="1">
    <location>
        <begin position="701"/>
        <end position="721"/>
    </location>
</feature>